<sequence>MELNFHKPILIARCSQYYLIPDLISTLSKRAKDAFIFYLYTDLYIDHELQEEDKKQLTTVSQELELGELMKLIDGEVAEKTLSKDLERIFDEQIECDFQIIKDKKSLGCHKCILASRSKYFFKLFENDPNCTSLTDTSSRSYNTLFNFIKYFYSDSCDQIDTEIAKELLGTYNEYGLKSRNLEIFCMSLLEQNGIMFEMPKKLEEKEKEKEKN</sequence>
<dbReference type="PANTHER" id="PTHR24410">
    <property type="entry name" value="HL07962P-RELATED"/>
    <property type="match status" value="1"/>
</dbReference>
<protein>
    <submittedName>
        <fullName evidence="2">Pep-cterm sorting domain-containing protein</fullName>
    </submittedName>
</protein>
<evidence type="ECO:0000313" key="3">
    <source>
        <dbReference type="Proteomes" id="UP001146793"/>
    </source>
</evidence>
<organism evidence="2 3">
    <name type="scientific">Anaeramoeba flamelloides</name>
    <dbReference type="NCBI Taxonomy" id="1746091"/>
    <lineage>
        <taxon>Eukaryota</taxon>
        <taxon>Metamonada</taxon>
        <taxon>Anaeramoebidae</taxon>
        <taxon>Anaeramoeba</taxon>
    </lineage>
</organism>
<accession>A0AAV7YWR6</accession>
<dbReference type="EMBL" id="JANTQA010000047">
    <property type="protein sequence ID" value="KAJ3432317.1"/>
    <property type="molecule type" value="Genomic_DNA"/>
</dbReference>
<dbReference type="Pfam" id="PF00651">
    <property type="entry name" value="BTB"/>
    <property type="match status" value="1"/>
</dbReference>
<dbReference type="PANTHER" id="PTHR24410:SF23">
    <property type="entry name" value="BTB DOMAIN-CONTAINING PROTEIN-RELATED"/>
    <property type="match status" value="1"/>
</dbReference>
<dbReference type="SUPFAM" id="SSF54695">
    <property type="entry name" value="POZ domain"/>
    <property type="match status" value="1"/>
</dbReference>
<dbReference type="InterPro" id="IPR011333">
    <property type="entry name" value="SKP1/BTB/POZ_sf"/>
</dbReference>
<name>A0AAV7YWR6_9EUKA</name>
<feature type="domain" description="BTB" evidence="1">
    <location>
        <begin position="96"/>
        <end position="161"/>
    </location>
</feature>
<dbReference type="PROSITE" id="PS50097">
    <property type="entry name" value="BTB"/>
    <property type="match status" value="1"/>
</dbReference>
<dbReference type="InterPro" id="IPR000210">
    <property type="entry name" value="BTB/POZ_dom"/>
</dbReference>
<gene>
    <name evidence="2" type="ORF">M0812_21250</name>
</gene>
<reference evidence="2" key="1">
    <citation type="submission" date="2022-08" db="EMBL/GenBank/DDBJ databases">
        <title>Novel sulphate-reducing endosymbionts in the free-living metamonad Anaeramoeba.</title>
        <authorList>
            <person name="Jerlstrom-Hultqvist J."/>
            <person name="Cepicka I."/>
            <person name="Gallot-Lavallee L."/>
            <person name="Salas-Leiva D."/>
            <person name="Curtis B.A."/>
            <person name="Zahonova K."/>
            <person name="Pipaliya S."/>
            <person name="Dacks J."/>
            <person name="Roger A.J."/>
        </authorList>
    </citation>
    <scope>NUCLEOTIDE SEQUENCE</scope>
    <source>
        <strain evidence="2">Busselton2</strain>
    </source>
</reference>
<evidence type="ECO:0000313" key="2">
    <source>
        <dbReference type="EMBL" id="KAJ3432317.1"/>
    </source>
</evidence>
<dbReference type="Proteomes" id="UP001146793">
    <property type="component" value="Unassembled WGS sequence"/>
</dbReference>
<comment type="caution">
    <text evidence="2">The sequence shown here is derived from an EMBL/GenBank/DDBJ whole genome shotgun (WGS) entry which is preliminary data.</text>
</comment>
<dbReference type="InterPro" id="IPR051481">
    <property type="entry name" value="BTB-POZ/Galectin-3-binding"/>
</dbReference>
<dbReference type="AlphaFoldDB" id="A0AAV7YWR6"/>
<proteinExistence type="predicted"/>
<evidence type="ECO:0000259" key="1">
    <source>
        <dbReference type="PROSITE" id="PS50097"/>
    </source>
</evidence>
<dbReference type="Gene3D" id="3.30.710.10">
    <property type="entry name" value="Potassium Channel Kv1.1, Chain A"/>
    <property type="match status" value="1"/>
</dbReference>